<reference evidence="1" key="2">
    <citation type="submission" date="2025-09" db="UniProtKB">
        <authorList>
            <consortium name="EnsemblPlants"/>
        </authorList>
    </citation>
    <scope>IDENTIFICATION</scope>
</reference>
<evidence type="ECO:0000313" key="2">
    <source>
        <dbReference type="Proteomes" id="UP001732700"/>
    </source>
</evidence>
<evidence type="ECO:0000313" key="1">
    <source>
        <dbReference type="EnsemblPlants" id="AVESA.00010b.r2.3CG0459230.1.CDS.1"/>
    </source>
</evidence>
<name>A0ACD5VLR0_AVESA</name>
<proteinExistence type="predicted"/>
<reference evidence="1" key="1">
    <citation type="submission" date="2021-05" db="EMBL/GenBank/DDBJ databases">
        <authorList>
            <person name="Scholz U."/>
            <person name="Mascher M."/>
            <person name="Fiebig A."/>
        </authorList>
    </citation>
    <scope>NUCLEOTIDE SEQUENCE [LARGE SCALE GENOMIC DNA]</scope>
</reference>
<protein>
    <submittedName>
        <fullName evidence="1">Uncharacterized protein</fullName>
    </submittedName>
</protein>
<sequence length="490" mass="54125">MKGTLIWKWVGEGFIKEESGIGQFEVGERYFNELINKSMTQPVESKDLSGNIVGCRVHDLVLDMISVLSEEENFVTVLDTASDQNISLESNIRRLAIQKRVVEKGNNFVANMCTPQLRSFNATICDIRVMPPLSSFGALRVLAMDSCCFMGDGNYHLNHLGSLLQLTYLGLRNMPINKLPEEIGKLKLLQTLDLKGTHLEELPQSVGMLRKLKCLNADSVRGIGGIHLGNLTSLEELTLLHAEVLPGFAAELEKMTELRKLCLAVCVGAGPGDIMVKALVKSLGNLQKIQVLHIGGPLWCNATCYDWGGSAPHRQLRDLRLRLDCDMLPAFINPSLLPNLTSLWVKVVNVKPEDMVILGSFPYLLTLILDGFQACLPDVMASADKVEGGGRLFPKLRYLSTNTPLTFQLGAMPSLEYLVFFHISVMWLRTTNENVFEFGSLVNLPSLRRVGAGINPPGADEVVVALELATNTHPNCPSLELRSYSFRCSD</sequence>
<accession>A0ACD5VLR0</accession>
<organism evidence="1 2">
    <name type="scientific">Avena sativa</name>
    <name type="common">Oat</name>
    <dbReference type="NCBI Taxonomy" id="4498"/>
    <lineage>
        <taxon>Eukaryota</taxon>
        <taxon>Viridiplantae</taxon>
        <taxon>Streptophyta</taxon>
        <taxon>Embryophyta</taxon>
        <taxon>Tracheophyta</taxon>
        <taxon>Spermatophyta</taxon>
        <taxon>Magnoliopsida</taxon>
        <taxon>Liliopsida</taxon>
        <taxon>Poales</taxon>
        <taxon>Poaceae</taxon>
        <taxon>BOP clade</taxon>
        <taxon>Pooideae</taxon>
        <taxon>Poodae</taxon>
        <taxon>Poeae</taxon>
        <taxon>Poeae Chloroplast Group 1 (Aveneae type)</taxon>
        <taxon>Aveninae</taxon>
        <taxon>Avena</taxon>
    </lineage>
</organism>
<dbReference type="Proteomes" id="UP001732700">
    <property type="component" value="Chromosome 3C"/>
</dbReference>
<dbReference type="EnsemblPlants" id="AVESA.00010b.r2.3CG0459230.1">
    <property type="protein sequence ID" value="AVESA.00010b.r2.3CG0459230.1.CDS.1"/>
    <property type="gene ID" value="AVESA.00010b.r2.3CG0459230"/>
</dbReference>
<keyword evidence="2" id="KW-1185">Reference proteome</keyword>